<dbReference type="FunFam" id="3.20.20.70:FF:000006">
    <property type="entry name" value="Imidazole glycerol phosphate synthase subunit HisF"/>
    <property type="match status" value="1"/>
</dbReference>
<proteinExistence type="inferred from homology"/>
<evidence type="ECO:0000256" key="2">
    <source>
        <dbReference type="ARBA" id="ARBA00005091"/>
    </source>
</evidence>
<dbReference type="InterPro" id="IPR011060">
    <property type="entry name" value="RibuloseP-bd_barrel"/>
</dbReference>
<reference evidence="13" key="1">
    <citation type="journal article" date="2020" name="mSystems">
        <title>Genome- and Community-Level Interaction Insights into Carbon Utilization and Element Cycling Functions of Hydrothermarchaeota in Hydrothermal Sediment.</title>
        <authorList>
            <person name="Zhou Z."/>
            <person name="Liu Y."/>
            <person name="Xu W."/>
            <person name="Pan J."/>
            <person name="Luo Z.H."/>
            <person name="Li M."/>
        </authorList>
    </citation>
    <scope>NUCLEOTIDE SEQUENCE [LARGE SCALE GENOMIC DNA]</scope>
    <source>
        <strain evidence="13">HyVt-219</strain>
    </source>
</reference>
<comment type="similarity">
    <text evidence="3 11 12">Belongs to the HisA/HisF family.</text>
</comment>
<dbReference type="EC" id="4.3.2.10" evidence="11"/>
<accession>A0A7V0N0P9</accession>
<evidence type="ECO:0000313" key="13">
    <source>
        <dbReference type="EMBL" id="HDN85191.1"/>
    </source>
</evidence>
<evidence type="ECO:0000256" key="4">
    <source>
        <dbReference type="ARBA" id="ARBA00011152"/>
    </source>
</evidence>
<comment type="subunit">
    <text evidence="4 11">Heterodimer of HisH and HisF.</text>
</comment>
<dbReference type="GO" id="GO:0005737">
    <property type="term" value="C:cytoplasm"/>
    <property type="evidence" value="ECO:0007669"/>
    <property type="project" value="UniProtKB-SubCell"/>
</dbReference>
<dbReference type="Gene3D" id="3.20.20.70">
    <property type="entry name" value="Aldolase class I"/>
    <property type="match status" value="1"/>
</dbReference>
<evidence type="ECO:0000256" key="5">
    <source>
        <dbReference type="ARBA" id="ARBA00022490"/>
    </source>
</evidence>
<feature type="active site" evidence="11">
    <location>
        <position position="130"/>
    </location>
</feature>
<dbReference type="Proteomes" id="UP000885660">
    <property type="component" value="Unassembled WGS sequence"/>
</dbReference>
<dbReference type="GO" id="GO:0000107">
    <property type="term" value="F:imidazoleglycerol-phosphate synthase activity"/>
    <property type="evidence" value="ECO:0007669"/>
    <property type="project" value="UniProtKB-UniRule"/>
</dbReference>
<protein>
    <recommendedName>
        <fullName evidence="11">Imidazole glycerol phosphate synthase subunit HisF</fullName>
        <ecNumber evidence="11">4.3.2.10</ecNumber>
    </recommendedName>
    <alternativeName>
        <fullName evidence="11">IGP synthase cyclase subunit</fullName>
    </alternativeName>
    <alternativeName>
        <fullName evidence="11">IGP synthase subunit HisF</fullName>
    </alternativeName>
    <alternativeName>
        <fullName evidence="11">ImGP synthase subunit HisF</fullName>
        <shortName evidence="11">IGPS subunit HisF</shortName>
    </alternativeName>
</protein>
<dbReference type="EMBL" id="DRBC01000335">
    <property type="protein sequence ID" value="HDN85191.1"/>
    <property type="molecule type" value="Genomic_DNA"/>
</dbReference>
<comment type="catalytic activity">
    <reaction evidence="10 11">
        <text>5-[(5-phospho-1-deoxy-D-ribulos-1-ylimino)methylamino]-1-(5-phospho-beta-D-ribosyl)imidazole-4-carboxamide + L-glutamine = D-erythro-1-(imidazol-4-yl)glycerol 3-phosphate + 5-amino-1-(5-phospho-beta-D-ribosyl)imidazole-4-carboxamide + L-glutamate + H(+)</text>
        <dbReference type="Rhea" id="RHEA:24793"/>
        <dbReference type="ChEBI" id="CHEBI:15378"/>
        <dbReference type="ChEBI" id="CHEBI:29985"/>
        <dbReference type="ChEBI" id="CHEBI:58278"/>
        <dbReference type="ChEBI" id="CHEBI:58359"/>
        <dbReference type="ChEBI" id="CHEBI:58475"/>
        <dbReference type="ChEBI" id="CHEBI:58525"/>
        <dbReference type="EC" id="4.3.2.10"/>
    </reaction>
</comment>
<dbReference type="NCBIfam" id="TIGR00735">
    <property type="entry name" value="hisF"/>
    <property type="match status" value="1"/>
</dbReference>
<comment type="caution">
    <text evidence="13">The sequence shown here is derived from an EMBL/GenBank/DDBJ whole genome shotgun (WGS) entry which is preliminary data.</text>
</comment>
<evidence type="ECO:0000256" key="11">
    <source>
        <dbReference type="HAMAP-Rule" id="MF_01013"/>
    </source>
</evidence>
<evidence type="ECO:0000256" key="1">
    <source>
        <dbReference type="ARBA" id="ARBA00004496"/>
    </source>
</evidence>
<dbReference type="GO" id="GO:0000105">
    <property type="term" value="P:L-histidine biosynthetic process"/>
    <property type="evidence" value="ECO:0007669"/>
    <property type="project" value="UniProtKB-UniRule"/>
</dbReference>
<dbReference type="Pfam" id="PF00977">
    <property type="entry name" value="His_biosynth"/>
    <property type="match status" value="1"/>
</dbReference>
<evidence type="ECO:0000256" key="10">
    <source>
        <dbReference type="ARBA" id="ARBA00047838"/>
    </source>
</evidence>
<dbReference type="InterPro" id="IPR050064">
    <property type="entry name" value="IGPS_HisA/HisF"/>
</dbReference>
<comment type="pathway">
    <text evidence="2 11">Amino-acid biosynthesis; L-histidine biosynthesis; L-histidine from 5-phospho-alpha-D-ribose 1-diphosphate: step 5/9.</text>
</comment>
<dbReference type="PANTHER" id="PTHR21235">
    <property type="entry name" value="IMIDAZOLE GLYCEROL PHOSPHATE SYNTHASE SUBUNIT HISF/H IGP SYNTHASE SUBUNIT HISF/H"/>
    <property type="match status" value="1"/>
</dbReference>
<dbReference type="InterPro" id="IPR006062">
    <property type="entry name" value="His_biosynth"/>
</dbReference>
<keyword evidence="8 11" id="KW-0456">Lyase</keyword>
<keyword evidence="5 11" id="KW-0963">Cytoplasm</keyword>
<evidence type="ECO:0000256" key="12">
    <source>
        <dbReference type="RuleBase" id="RU003657"/>
    </source>
</evidence>
<evidence type="ECO:0000256" key="7">
    <source>
        <dbReference type="ARBA" id="ARBA00023102"/>
    </source>
</evidence>
<feature type="active site" evidence="11">
    <location>
        <position position="11"/>
    </location>
</feature>
<organism evidence="13">
    <name type="scientific">Aerophobetes bacterium</name>
    <dbReference type="NCBI Taxonomy" id="2030807"/>
    <lineage>
        <taxon>Bacteria</taxon>
        <taxon>Candidatus Aerophobota</taxon>
    </lineage>
</organism>
<evidence type="ECO:0000256" key="6">
    <source>
        <dbReference type="ARBA" id="ARBA00022605"/>
    </source>
</evidence>
<dbReference type="SUPFAM" id="SSF51366">
    <property type="entry name" value="Ribulose-phoshate binding barrel"/>
    <property type="match status" value="1"/>
</dbReference>
<dbReference type="InterPro" id="IPR004651">
    <property type="entry name" value="HisF"/>
</dbReference>
<sequence length="252" mass="27765">MLAKRIIPCLDVMGGRVVKGINFVKLRDAGDPVENAKVYEREEADELTFLDITASHERRDIMIDVVERTAREVFMPLTVGGGIRDLEDIRLLLKAGADKVSINTAAVKDPSLIEKASRKFGSQCIVVAIDAKKKTASCWEVYIYGGRVSTGIDAVWWAKKVVDLGAGEILLTSMDKDGTEDGYDIELTRTIVRAVNVPVIASGGAGTLEHFYEVFQEAGADAALAASVFHYKKYTIRQVKEYLARKNIVVRL</sequence>
<dbReference type="PANTHER" id="PTHR21235:SF2">
    <property type="entry name" value="IMIDAZOLE GLYCEROL PHOSPHATE SYNTHASE HISHF"/>
    <property type="match status" value="1"/>
</dbReference>
<name>A0A7V0N0P9_UNCAE</name>
<evidence type="ECO:0000256" key="8">
    <source>
        <dbReference type="ARBA" id="ARBA00023239"/>
    </source>
</evidence>
<dbReference type="GO" id="GO:0016829">
    <property type="term" value="F:lyase activity"/>
    <property type="evidence" value="ECO:0007669"/>
    <property type="project" value="UniProtKB-KW"/>
</dbReference>
<evidence type="ECO:0000256" key="3">
    <source>
        <dbReference type="ARBA" id="ARBA00009667"/>
    </source>
</evidence>
<keyword evidence="7 11" id="KW-0368">Histidine biosynthesis</keyword>
<evidence type="ECO:0000256" key="9">
    <source>
        <dbReference type="ARBA" id="ARBA00025475"/>
    </source>
</evidence>
<dbReference type="HAMAP" id="MF_01013">
    <property type="entry name" value="HisF"/>
    <property type="match status" value="1"/>
</dbReference>
<comment type="function">
    <text evidence="9 11">IGPS catalyzes the conversion of PRFAR and glutamine to IGP, AICAR and glutamate. The HisF subunit catalyzes the cyclization activity that produces IGP and AICAR from PRFAR using the ammonia provided by the HisH subunit.</text>
</comment>
<comment type="subcellular location">
    <subcellularLocation>
        <location evidence="1 11">Cytoplasm</location>
    </subcellularLocation>
</comment>
<dbReference type="CDD" id="cd04731">
    <property type="entry name" value="HisF"/>
    <property type="match status" value="1"/>
</dbReference>
<dbReference type="UniPathway" id="UPA00031">
    <property type="reaction ID" value="UER00010"/>
</dbReference>
<gene>
    <name evidence="11 13" type="primary">hisF</name>
    <name evidence="13" type="ORF">ENG47_05515</name>
</gene>
<dbReference type="AlphaFoldDB" id="A0A7V0N0P9"/>
<keyword evidence="6 11" id="KW-0028">Amino-acid biosynthesis</keyword>
<dbReference type="InterPro" id="IPR013785">
    <property type="entry name" value="Aldolase_TIM"/>
</dbReference>